<dbReference type="AlphaFoldDB" id="A0A6I0EW14"/>
<proteinExistence type="predicted"/>
<protein>
    <submittedName>
        <fullName evidence="2">Uncharacterized protein</fullName>
    </submittedName>
</protein>
<accession>A0A6I0EW14</accession>
<dbReference type="Proteomes" id="UP000468766">
    <property type="component" value="Unassembled WGS sequence"/>
</dbReference>
<name>A0A6I0EW14_9FIRM</name>
<gene>
    <name evidence="2" type="ORF">F9B85_04055</name>
</gene>
<comment type="caution">
    <text evidence="2">The sequence shown here is derived from an EMBL/GenBank/DDBJ whole genome shotgun (WGS) entry which is preliminary data.</text>
</comment>
<dbReference type="RefSeq" id="WP_151618790.1">
    <property type="nucleotide sequence ID" value="NZ_WBXO01000002.1"/>
</dbReference>
<sequence length="62" mass="6802">MGKKGTILTSLFLTGTLLLSPSAWAMNTVTVTEMVEVKRVGEETFDAEAIYVEAFEEPFDGE</sequence>
<feature type="signal peptide" evidence="1">
    <location>
        <begin position="1"/>
        <end position="25"/>
    </location>
</feature>
<organism evidence="2 3">
    <name type="scientific">Heliorestis acidaminivorans</name>
    <dbReference type="NCBI Taxonomy" id="553427"/>
    <lineage>
        <taxon>Bacteria</taxon>
        <taxon>Bacillati</taxon>
        <taxon>Bacillota</taxon>
        <taxon>Clostridia</taxon>
        <taxon>Eubacteriales</taxon>
        <taxon>Heliobacteriaceae</taxon>
        <taxon>Heliorestis</taxon>
    </lineage>
</organism>
<evidence type="ECO:0000313" key="2">
    <source>
        <dbReference type="EMBL" id="KAB2953799.1"/>
    </source>
</evidence>
<keyword evidence="1" id="KW-0732">Signal</keyword>
<evidence type="ECO:0000313" key="3">
    <source>
        <dbReference type="Proteomes" id="UP000468766"/>
    </source>
</evidence>
<evidence type="ECO:0000256" key="1">
    <source>
        <dbReference type="SAM" id="SignalP"/>
    </source>
</evidence>
<reference evidence="2 3" key="1">
    <citation type="submission" date="2019-10" db="EMBL/GenBank/DDBJ databases">
        <title>Whole-genome sequence of the extremophile Heliorestis acidaminivorans DSM 24790.</title>
        <authorList>
            <person name="Kyndt J.A."/>
            <person name="Meyer T.E."/>
        </authorList>
    </citation>
    <scope>NUCLEOTIDE SEQUENCE [LARGE SCALE GENOMIC DNA]</scope>
    <source>
        <strain evidence="2 3">DSM 24790</strain>
    </source>
</reference>
<dbReference type="EMBL" id="WBXO01000002">
    <property type="protein sequence ID" value="KAB2953799.1"/>
    <property type="molecule type" value="Genomic_DNA"/>
</dbReference>
<keyword evidence="3" id="KW-1185">Reference proteome</keyword>
<feature type="chain" id="PRO_5026342711" evidence="1">
    <location>
        <begin position="26"/>
        <end position="62"/>
    </location>
</feature>